<evidence type="ECO:0000256" key="3">
    <source>
        <dbReference type="ARBA" id="ARBA00022676"/>
    </source>
</evidence>
<sequence length="232" mass="26717">MQQYVREYSVQLRSLWESDREPSDRILISTREAINFMKHGGTLIWRLNVPIDFYEPWNFEAATTFIKILQRNQQYCKRMVQSDAFIKLHSERKFDLVVVDHIVQACTTVMASFLNASTVQYSNWPVCDGYIASFNVPSNPSSVPRTLSPFSGISMNFLQRAFNTYFYIVMSVLRSVEGYVTSRLYRSIGITGVDIFDIEAKQILYGTRSGILFESARPLTNRIKYFGCPSCG</sequence>
<comment type="catalytic activity">
    <reaction evidence="5">
        <text>glucuronate acceptor + UDP-alpha-D-glucuronate = acceptor beta-D-glucuronoside + UDP + H(+)</text>
        <dbReference type="Rhea" id="RHEA:21032"/>
        <dbReference type="ChEBI" id="CHEBI:15378"/>
        <dbReference type="ChEBI" id="CHEBI:58052"/>
        <dbReference type="ChEBI" id="CHEBI:58223"/>
        <dbReference type="ChEBI" id="CHEBI:132367"/>
        <dbReference type="ChEBI" id="CHEBI:132368"/>
        <dbReference type="EC" id="2.4.1.17"/>
    </reaction>
</comment>
<dbReference type="WBParaSite" id="EVEC_0001005801-mRNA-1">
    <property type="protein sequence ID" value="EVEC_0001005801-mRNA-1"/>
    <property type="gene ID" value="EVEC_0001005801"/>
</dbReference>
<dbReference type="InterPro" id="IPR002213">
    <property type="entry name" value="UDP_glucos_trans"/>
</dbReference>
<reference evidence="8" key="1">
    <citation type="submission" date="2017-02" db="UniProtKB">
        <authorList>
            <consortium name="WormBaseParasite"/>
        </authorList>
    </citation>
    <scope>IDENTIFICATION</scope>
</reference>
<dbReference type="SUPFAM" id="SSF53756">
    <property type="entry name" value="UDP-Glycosyltransferase/glycogen phosphorylase"/>
    <property type="match status" value="1"/>
</dbReference>
<evidence type="ECO:0000256" key="2">
    <source>
        <dbReference type="ARBA" id="ARBA00012544"/>
    </source>
</evidence>
<evidence type="ECO:0000256" key="1">
    <source>
        <dbReference type="ARBA" id="ARBA00009995"/>
    </source>
</evidence>
<comment type="similarity">
    <text evidence="1">Belongs to the UDP-glycosyltransferase family.</text>
</comment>
<reference evidence="6 7" key="2">
    <citation type="submission" date="2018-10" db="EMBL/GenBank/DDBJ databases">
        <authorList>
            <consortium name="Pathogen Informatics"/>
        </authorList>
    </citation>
    <scope>NUCLEOTIDE SEQUENCE [LARGE SCALE GENOMIC DNA]</scope>
</reference>
<keyword evidence="7" id="KW-1185">Reference proteome</keyword>
<keyword evidence="3" id="KW-0328">Glycosyltransferase</keyword>
<name>A0A0N4VGW9_ENTVE</name>
<dbReference type="InterPro" id="IPR050271">
    <property type="entry name" value="UDP-glycosyltransferase"/>
</dbReference>
<evidence type="ECO:0000313" key="7">
    <source>
        <dbReference type="Proteomes" id="UP000274131"/>
    </source>
</evidence>
<dbReference type="PANTHER" id="PTHR48043:SF68">
    <property type="entry name" value="GLUCURONOSYLTRANSFERASE"/>
    <property type="match status" value="1"/>
</dbReference>
<evidence type="ECO:0000256" key="5">
    <source>
        <dbReference type="ARBA" id="ARBA00047475"/>
    </source>
</evidence>
<dbReference type="OrthoDB" id="5835829at2759"/>
<proteinExistence type="inferred from homology"/>
<evidence type="ECO:0000313" key="8">
    <source>
        <dbReference type="WBParaSite" id="EVEC_0001005801-mRNA-1"/>
    </source>
</evidence>
<dbReference type="PANTHER" id="PTHR48043">
    <property type="entry name" value="EG:EG0003.4 PROTEIN-RELATED"/>
    <property type="match status" value="1"/>
</dbReference>
<dbReference type="EMBL" id="UXUI01010033">
    <property type="protein sequence ID" value="VDD94664.1"/>
    <property type="molecule type" value="Genomic_DNA"/>
</dbReference>
<accession>A0A0N4VGW9</accession>
<dbReference type="Pfam" id="PF00201">
    <property type="entry name" value="UDPGT"/>
    <property type="match status" value="1"/>
</dbReference>
<keyword evidence="4" id="KW-0808">Transferase</keyword>
<evidence type="ECO:0000256" key="4">
    <source>
        <dbReference type="ARBA" id="ARBA00022679"/>
    </source>
</evidence>
<protein>
    <recommendedName>
        <fullName evidence="2">glucuronosyltransferase</fullName>
        <ecNumber evidence="2">2.4.1.17</ecNumber>
    </recommendedName>
</protein>
<dbReference type="AlphaFoldDB" id="A0A0N4VGW9"/>
<dbReference type="Proteomes" id="UP000274131">
    <property type="component" value="Unassembled WGS sequence"/>
</dbReference>
<dbReference type="GO" id="GO:0015020">
    <property type="term" value="F:glucuronosyltransferase activity"/>
    <property type="evidence" value="ECO:0007669"/>
    <property type="project" value="UniProtKB-EC"/>
</dbReference>
<dbReference type="EC" id="2.4.1.17" evidence="2"/>
<organism evidence="8">
    <name type="scientific">Enterobius vermicularis</name>
    <name type="common">Human pinworm</name>
    <dbReference type="NCBI Taxonomy" id="51028"/>
    <lineage>
        <taxon>Eukaryota</taxon>
        <taxon>Metazoa</taxon>
        <taxon>Ecdysozoa</taxon>
        <taxon>Nematoda</taxon>
        <taxon>Chromadorea</taxon>
        <taxon>Rhabditida</taxon>
        <taxon>Spirurina</taxon>
        <taxon>Oxyuridomorpha</taxon>
        <taxon>Oxyuroidea</taxon>
        <taxon>Oxyuridae</taxon>
        <taxon>Enterobius</taxon>
    </lineage>
</organism>
<dbReference type="STRING" id="51028.A0A0N4VGW9"/>
<gene>
    <name evidence="6" type="ORF">EVEC_LOCUS9415</name>
</gene>
<evidence type="ECO:0000313" key="6">
    <source>
        <dbReference type="EMBL" id="VDD94664.1"/>
    </source>
</evidence>